<keyword evidence="2" id="KW-0472">Membrane</keyword>
<dbReference type="InterPro" id="IPR018247">
    <property type="entry name" value="EF_Hand_1_Ca_BS"/>
</dbReference>
<evidence type="ECO:0000313" key="5">
    <source>
        <dbReference type="Proteomes" id="UP000316316"/>
    </source>
</evidence>
<dbReference type="EMBL" id="PDXQ01000001">
    <property type="protein sequence ID" value="TRZ32915.1"/>
    <property type="molecule type" value="Genomic_DNA"/>
</dbReference>
<evidence type="ECO:0000256" key="1">
    <source>
        <dbReference type="SAM" id="MobiDB-lite"/>
    </source>
</evidence>
<accession>A0A553S7F4</accession>
<feature type="compositionally biased region" description="Acidic residues" evidence="1">
    <location>
        <begin position="361"/>
        <end position="377"/>
    </location>
</feature>
<protein>
    <recommendedName>
        <fullName evidence="3">SpaA-like prealbumin fold domain-containing protein</fullName>
    </recommendedName>
</protein>
<reference evidence="4 5" key="1">
    <citation type="submission" date="2017-10" db="EMBL/GenBank/DDBJ databases">
        <title>FDA dAtabase for Regulatory Grade micrObial Sequences (FDA-ARGOS): Supporting development and validation of Infectious Disease Dx tests.</title>
        <authorList>
            <person name="Campos J."/>
            <person name="Goldberg B."/>
            <person name="Tallon L.J."/>
            <person name="Sadzewicz L."/>
            <person name="Sengamalay N."/>
            <person name="Ott S."/>
            <person name="Godinez A."/>
            <person name="Nagaraj S."/>
            <person name="Vyas G."/>
            <person name="Aluvathingal J."/>
            <person name="Nadendla S."/>
            <person name="Geyer C."/>
            <person name="Nandy P."/>
            <person name="Hobson J."/>
            <person name="Sichtig H."/>
        </authorList>
    </citation>
    <scope>NUCLEOTIDE SEQUENCE [LARGE SCALE GENOMIC DNA]</scope>
    <source>
        <strain evidence="4 5">FDAARGOS_185</strain>
    </source>
</reference>
<dbReference type="InterPro" id="IPR041033">
    <property type="entry name" value="SpaA_PFL_dom_1"/>
</dbReference>
<dbReference type="SUPFAM" id="SSF117074">
    <property type="entry name" value="Hypothetical protein PA1324"/>
    <property type="match status" value="1"/>
</dbReference>
<dbReference type="PROSITE" id="PS00018">
    <property type="entry name" value="EF_HAND_1"/>
    <property type="match status" value="1"/>
</dbReference>
<feature type="compositionally biased region" description="Basic and acidic residues" evidence="1">
    <location>
        <begin position="257"/>
        <end position="277"/>
    </location>
</feature>
<evidence type="ECO:0000259" key="3">
    <source>
        <dbReference type="Pfam" id="PF17802"/>
    </source>
</evidence>
<comment type="caution">
    <text evidence="4">The sequence shown here is derived from an EMBL/GenBank/DDBJ whole genome shotgun (WGS) entry which is preliminary data.</text>
</comment>
<feature type="domain" description="SpaA-like prealbumin fold" evidence="3">
    <location>
        <begin position="1547"/>
        <end position="1627"/>
    </location>
</feature>
<dbReference type="Pfam" id="PF17802">
    <property type="entry name" value="SpaA"/>
    <property type="match status" value="1"/>
</dbReference>
<proteinExistence type="predicted"/>
<dbReference type="Gene3D" id="2.60.40.10">
    <property type="entry name" value="Immunoglobulins"/>
    <property type="match status" value="2"/>
</dbReference>
<evidence type="ECO:0000256" key="2">
    <source>
        <dbReference type="SAM" id="Phobius"/>
    </source>
</evidence>
<dbReference type="Proteomes" id="UP000316316">
    <property type="component" value="Unassembled WGS sequence"/>
</dbReference>
<keyword evidence="2" id="KW-1133">Transmembrane helix</keyword>
<sequence length="1677" mass="185277">MRKNFKANKMVTILLPIIFLIGILILQVFSGDLLSASNKESLVNISIDGREVTTGELESEKETVELTLEAKKKVLLEIPYDESISIELLNNKKEKIDIEEYSSTEFDRKELIKELDELDDNEETPKKFSGFQVVNSEGNKKSLFFLLEKEHKQQLKVNRSTNDKTEVSVLNVEKPEVEQTLLIFKGLSKSSDQISKVNESTEKKNMEKASVKKANEANQSKKQTSGTKTTASSEIGEQVIEQSEAGQPIKDSNSEEETQKAKQEAPKEEAIDSKTETTNETTELPKIGSPESYDRILAVETVKTKSSLNELLKDEYKASDSLKKPQYLTNSSASKVKAKETKAETPIIIRDVKLEVRDGVNTDDPDNEPGHDDDDENGIVRSFDQVSYLVSFSIQSTSTLTKYTNIRYRVIGELGTAVSLENGIPKNNGEISNGEYFENGDGSQYSRGVMESIITDTGQVFVPIIMNVYGAKHGTELTPSFKLEIVDATNTETGKVETFNKVYDGEDFEPINNKKNGKIKVKVSARPSVNVKLVAGDIKGGSTVGSTNAKVSAYDVGVTTFLQPLPERTETGDYRGSTFPTGPITYTIKQKGRYQKKVRINGKDTIEEGDVAPSQTANMECVGIAPAINDRTQANWTKNAGVKEGDFKKPLRIPNGITEKIYTSQPSGDASKIGVYNSGDFSKTATTANGTPITNKNYVGVLNPYTYNMEGDRIQSATDKSFSSLELIYSFDKTKIESVGVAQGWFRYDMTLYVDNIKYDGYETNKTSSIKYPNAITPAGDYVMGPLFAKPNDENNLSPGDFINLELNYPNTDKSLGDARLNQGETIYLSNYNQAFAPACQESKAILMWDSDTFEYDDTKEILNNTLPDHRNNISVKYRYGVPKIKLDQTAPYTMNIDNYNYTEQNIYAWYNTVAEAKAKGKISAVETVAKIDKVVERWVANPRIPVKVIGNPGDKTPAEKPIALFETSQFNDKNGAVLLNSVTGGAGNFKTYKPTVYDSNGVATVNVKFPYWHATSAYIKKFNITTNTIVNKEVYNSSEDIDVTVTGVLSGSRSVKYDGELKTTLPKGISYKVGSSNYGEPIVTDNPDGTQMLRWKYEKKDLNAGNFIEIKFKATSDFTKLTFKNTGYTDNLTVKTVGEMWTTGNDKVKDVTKEELRSSTDTFIEHLIQQVVLSKSADKPSIEVGEVKESTDPVKVDNSITYNVKLVNQSIDPIKNARILDVLPYDGDSRGTKFNGNYTVEEVKIEEEDVNGKKVADTKAKITFTNTQISDTSKPNDISGWTAYTPGTTNITAVKNAKAFLVSHPEVAVGNTLELTIKIRPKNQLAGDVLVNRASMDSLLELPVDSQPVWTRVYGRDLTGYVWYDDNYDGLMDQNSNGKPTDPVKDIAVKLYRTSLEDGGYKKQLVKQSLTGEDFIDSSGNSKIKTGADGKYTFLNLPEGDYLAEFILGDIVVTKKVAIVTKKLVGSDPKLNSKADPDDFKTPEYTHPVLKDLPTLLTGTDKVHHITDVNAGLARLSRIKLFKYEEGTVIDANGDGKLSDAEIEALTTTALAGAEFQLYKGKSDNPKEADKIGTVQVTGKNGWLEFDVTLPPGDYTIVETKAPAGFELLKDPIHVNVPQYNYVAVVHVADKGQIDLPFTGGTKAMRIILIASATLFVIGMTGVFLHFRPIKVRGGK</sequence>
<feature type="compositionally biased region" description="Basic and acidic residues" evidence="1">
    <location>
        <begin position="199"/>
        <end position="215"/>
    </location>
</feature>
<feature type="transmembrane region" description="Helical" evidence="2">
    <location>
        <begin position="1648"/>
        <end position="1668"/>
    </location>
</feature>
<gene>
    <name evidence="4" type="ORF">AUF17_01975</name>
</gene>
<keyword evidence="2" id="KW-0812">Transmembrane</keyword>
<name>A0A553S7F4_ENTAV</name>
<dbReference type="GeneID" id="69571363"/>
<organism evidence="4 5">
    <name type="scientific">Enterococcus avium</name>
    <name type="common">Streptococcus avium</name>
    <dbReference type="NCBI Taxonomy" id="33945"/>
    <lineage>
        <taxon>Bacteria</taxon>
        <taxon>Bacillati</taxon>
        <taxon>Bacillota</taxon>
        <taxon>Bacilli</taxon>
        <taxon>Lactobacillales</taxon>
        <taxon>Enterococcaceae</taxon>
        <taxon>Enterococcus</taxon>
    </lineage>
</organism>
<dbReference type="InterPro" id="IPR013783">
    <property type="entry name" value="Ig-like_fold"/>
</dbReference>
<feature type="region of interest" description="Disordered" evidence="1">
    <location>
        <begin position="356"/>
        <end position="378"/>
    </location>
</feature>
<dbReference type="RefSeq" id="WP_049222141.1">
    <property type="nucleotide sequence ID" value="NZ_CABGUH010000008.1"/>
</dbReference>
<feature type="compositionally biased region" description="Low complexity" evidence="1">
    <location>
        <begin position="220"/>
        <end position="233"/>
    </location>
</feature>
<feature type="region of interest" description="Disordered" evidence="1">
    <location>
        <begin position="193"/>
        <end position="289"/>
    </location>
</feature>
<evidence type="ECO:0000313" key="4">
    <source>
        <dbReference type="EMBL" id="TRZ32915.1"/>
    </source>
</evidence>